<accession>A0A1G8DLS0</accession>
<evidence type="ECO:0000313" key="2">
    <source>
        <dbReference type="EMBL" id="SDH58521.1"/>
    </source>
</evidence>
<evidence type="ECO:0008006" key="4">
    <source>
        <dbReference type="Google" id="ProtNLM"/>
    </source>
</evidence>
<feature type="transmembrane region" description="Helical" evidence="1">
    <location>
        <begin position="160"/>
        <end position="180"/>
    </location>
</feature>
<name>A0A1G8DLS0_9ACTN</name>
<dbReference type="STRING" id="504805.SAMN05421505_11896"/>
<evidence type="ECO:0000256" key="1">
    <source>
        <dbReference type="SAM" id="Phobius"/>
    </source>
</evidence>
<feature type="transmembrane region" description="Helical" evidence="1">
    <location>
        <begin position="56"/>
        <end position="75"/>
    </location>
</feature>
<gene>
    <name evidence="2" type="ORF">SAMN05421505_11896</name>
</gene>
<dbReference type="EMBL" id="FNCN01000018">
    <property type="protein sequence ID" value="SDH58521.1"/>
    <property type="molecule type" value="Genomic_DNA"/>
</dbReference>
<organism evidence="2 3">
    <name type="scientific">Sinosporangium album</name>
    <dbReference type="NCBI Taxonomy" id="504805"/>
    <lineage>
        <taxon>Bacteria</taxon>
        <taxon>Bacillati</taxon>
        <taxon>Actinomycetota</taxon>
        <taxon>Actinomycetes</taxon>
        <taxon>Streptosporangiales</taxon>
        <taxon>Streptosporangiaceae</taxon>
        <taxon>Sinosporangium</taxon>
    </lineage>
</organism>
<reference evidence="2 3" key="1">
    <citation type="submission" date="2016-10" db="EMBL/GenBank/DDBJ databases">
        <authorList>
            <person name="de Groot N.N."/>
        </authorList>
    </citation>
    <scope>NUCLEOTIDE SEQUENCE [LARGE SCALE GENOMIC DNA]</scope>
    <source>
        <strain evidence="2 3">CPCC 201354</strain>
    </source>
</reference>
<dbReference type="RefSeq" id="WP_093171861.1">
    <property type="nucleotide sequence ID" value="NZ_FNCN01000018.1"/>
</dbReference>
<proteinExistence type="predicted"/>
<feature type="transmembrane region" description="Helical" evidence="1">
    <location>
        <begin position="129"/>
        <end position="148"/>
    </location>
</feature>
<protein>
    <recommendedName>
        <fullName evidence="4">DUF4386 family protein</fullName>
    </recommendedName>
</protein>
<dbReference type="AlphaFoldDB" id="A0A1G8DLS0"/>
<feature type="transmembrane region" description="Helical" evidence="1">
    <location>
        <begin position="186"/>
        <end position="207"/>
    </location>
</feature>
<keyword evidence="1" id="KW-1133">Transmembrane helix</keyword>
<keyword evidence="1" id="KW-0812">Transmembrane</keyword>
<evidence type="ECO:0000313" key="3">
    <source>
        <dbReference type="Proteomes" id="UP000198923"/>
    </source>
</evidence>
<keyword evidence="1" id="KW-0472">Membrane</keyword>
<sequence length="215" mass="21647">MSTADHTADHSAAATAARATALAGGPLFLLGVILHPARDGHGIAAAGNLYGLTHDIQAIGLLLVAISLAAAHASAPKRYGTAGLPVFLTALAGHLLWLAVIAIDGARNPVMARLDPTIVHTHADFDPGVVAIALPAMLLFPLGSVLLGRLLAKNGAHWPGLLIAGGILIYTAGSIAVFIAGPHSPLVQILEVAGALPYAAGLALLGLQRGGTARK</sequence>
<dbReference type="OrthoDB" id="3818435at2"/>
<keyword evidence="3" id="KW-1185">Reference proteome</keyword>
<dbReference type="Proteomes" id="UP000198923">
    <property type="component" value="Unassembled WGS sequence"/>
</dbReference>
<feature type="transmembrane region" description="Helical" evidence="1">
    <location>
        <begin position="82"/>
        <end position="103"/>
    </location>
</feature>